<keyword evidence="2" id="KW-1185">Reference proteome</keyword>
<evidence type="ECO:0000313" key="1">
    <source>
        <dbReference type="EMBL" id="KIM41882.1"/>
    </source>
</evidence>
<dbReference type="HOGENOM" id="CLU_2527704_0_0_1"/>
<reference evidence="2" key="2">
    <citation type="submission" date="2015-01" db="EMBL/GenBank/DDBJ databases">
        <title>Evolutionary Origins and Diversification of the Mycorrhizal Mutualists.</title>
        <authorList>
            <consortium name="DOE Joint Genome Institute"/>
            <consortium name="Mycorrhizal Genomics Consortium"/>
            <person name="Kohler A."/>
            <person name="Kuo A."/>
            <person name="Nagy L.G."/>
            <person name="Floudas D."/>
            <person name="Copeland A."/>
            <person name="Barry K.W."/>
            <person name="Cichocki N."/>
            <person name="Veneault-Fourrey C."/>
            <person name="LaButti K."/>
            <person name="Lindquist E.A."/>
            <person name="Lipzen A."/>
            <person name="Lundell T."/>
            <person name="Morin E."/>
            <person name="Murat C."/>
            <person name="Riley R."/>
            <person name="Ohm R."/>
            <person name="Sun H."/>
            <person name="Tunlid A."/>
            <person name="Henrissat B."/>
            <person name="Grigoriev I.V."/>
            <person name="Hibbett D.S."/>
            <person name="Martin F."/>
        </authorList>
    </citation>
    <scope>NUCLEOTIDE SEQUENCE [LARGE SCALE GENOMIC DNA]</scope>
    <source>
        <strain evidence="2">h7</strain>
    </source>
</reference>
<organism evidence="1 2">
    <name type="scientific">Hebeloma cylindrosporum</name>
    <dbReference type="NCBI Taxonomy" id="76867"/>
    <lineage>
        <taxon>Eukaryota</taxon>
        <taxon>Fungi</taxon>
        <taxon>Dikarya</taxon>
        <taxon>Basidiomycota</taxon>
        <taxon>Agaricomycotina</taxon>
        <taxon>Agaricomycetes</taxon>
        <taxon>Agaricomycetidae</taxon>
        <taxon>Agaricales</taxon>
        <taxon>Agaricineae</taxon>
        <taxon>Hymenogastraceae</taxon>
        <taxon>Hebeloma</taxon>
    </lineage>
</organism>
<gene>
    <name evidence="1" type="ORF">M413DRAFT_27438</name>
</gene>
<protein>
    <submittedName>
        <fullName evidence="1">Uncharacterized protein</fullName>
    </submittedName>
</protein>
<proteinExistence type="predicted"/>
<dbReference type="Proteomes" id="UP000053424">
    <property type="component" value="Unassembled WGS sequence"/>
</dbReference>
<dbReference type="EMBL" id="KN831779">
    <property type="protein sequence ID" value="KIM41882.1"/>
    <property type="molecule type" value="Genomic_DNA"/>
</dbReference>
<sequence length="84" mass="9202">MIYNDSLSGKVCASQAITGRQDLKFTAFGASSSIVPQIIAPSFLHGNCLHSPSSGLDRRFDVTSNLIVPRLGHQFHMLTKGHRY</sequence>
<evidence type="ECO:0000313" key="2">
    <source>
        <dbReference type="Proteomes" id="UP000053424"/>
    </source>
</evidence>
<dbReference type="AlphaFoldDB" id="A0A0C2YLH5"/>
<accession>A0A0C2YLH5</accession>
<reference evidence="1 2" key="1">
    <citation type="submission" date="2014-04" db="EMBL/GenBank/DDBJ databases">
        <authorList>
            <consortium name="DOE Joint Genome Institute"/>
            <person name="Kuo A."/>
            <person name="Gay G."/>
            <person name="Dore J."/>
            <person name="Kohler A."/>
            <person name="Nagy L.G."/>
            <person name="Floudas D."/>
            <person name="Copeland A."/>
            <person name="Barry K.W."/>
            <person name="Cichocki N."/>
            <person name="Veneault-Fourrey C."/>
            <person name="LaButti K."/>
            <person name="Lindquist E.A."/>
            <person name="Lipzen A."/>
            <person name="Lundell T."/>
            <person name="Morin E."/>
            <person name="Murat C."/>
            <person name="Sun H."/>
            <person name="Tunlid A."/>
            <person name="Henrissat B."/>
            <person name="Grigoriev I.V."/>
            <person name="Hibbett D.S."/>
            <person name="Martin F."/>
            <person name="Nordberg H.P."/>
            <person name="Cantor M.N."/>
            <person name="Hua S.X."/>
        </authorList>
    </citation>
    <scope>NUCLEOTIDE SEQUENCE [LARGE SCALE GENOMIC DNA]</scope>
    <source>
        <strain evidence="2">h7</strain>
    </source>
</reference>
<name>A0A0C2YLH5_HEBCY</name>